<dbReference type="Proteomes" id="UP000198892">
    <property type="component" value="Unassembled WGS sequence"/>
</dbReference>
<organism evidence="1 2">
    <name type="scientific">Salibacterium halotolerans</name>
    <dbReference type="NCBI Taxonomy" id="1884432"/>
    <lineage>
        <taxon>Bacteria</taxon>
        <taxon>Bacillati</taxon>
        <taxon>Bacillota</taxon>
        <taxon>Bacilli</taxon>
        <taxon>Bacillales</taxon>
        <taxon>Bacillaceae</taxon>
    </lineage>
</organism>
<name>A0A1I5USK2_9BACI</name>
<accession>A0A1I5USK2</accession>
<evidence type="ECO:0000313" key="2">
    <source>
        <dbReference type="Proteomes" id="UP000198892"/>
    </source>
</evidence>
<sequence>MQISDQAKQFLEGVMEEHGMNAIRVVFSGMG</sequence>
<evidence type="ECO:0000313" key="1">
    <source>
        <dbReference type="EMBL" id="SFP98245.1"/>
    </source>
</evidence>
<gene>
    <name evidence="1" type="ORF">SAMN05518683_11440</name>
</gene>
<dbReference type="EMBL" id="FOXD01000014">
    <property type="protein sequence ID" value="SFP98245.1"/>
    <property type="molecule type" value="Genomic_DNA"/>
</dbReference>
<reference evidence="2" key="1">
    <citation type="submission" date="2016-10" db="EMBL/GenBank/DDBJ databases">
        <authorList>
            <person name="Varghese N."/>
            <person name="Submissions S."/>
        </authorList>
    </citation>
    <scope>NUCLEOTIDE SEQUENCE [LARGE SCALE GENOMIC DNA]</scope>
    <source>
        <strain evidence="2">S7</strain>
    </source>
</reference>
<proteinExistence type="predicted"/>
<dbReference type="AlphaFoldDB" id="A0A1I5USK2"/>
<keyword evidence="2" id="KW-1185">Reference proteome</keyword>
<protein>
    <submittedName>
        <fullName evidence="1">Uncharacterized protein</fullName>
    </submittedName>
</protein>